<accession>A0A4R2N8P7</accession>
<feature type="chain" id="PRO_5020997643" evidence="2">
    <location>
        <begin position="20"/>
        <end position="186"/>
    </location>
</feature>
<dbReference type="SUPFAM" id="SSF56925">
    <property type="entry name" value="OMPA-like"/>
    <property type="match status" value="1"/>
</dbReference>
<dbReference type="Proteomes" id="UP000295537">
    <property type="component" value="Unassembled WGS sequence"/>
</dbReference>
<evidence type="ECO:0000256" key="1">
    <source>
        <dbReference type="ARBA" id="ARBA00009830"/>
    </source>
</evidence>
<dbReference type="EMBL" id="SLXJ01000006">
    <property type="protein sequence ID" value="TCP17360.1"/>
    <property type="molecule type" value="Genomic_DNA"/>
</dbReference>
<dbReference type="GO" id="GO:0015288">
    <property type="term" value="F:porin activity"/>
    <property type="evidence" value="ECO:0007669"/>
    <property type="project" value="InterPro"/>
</dbReference>
<evidence type="ECO:0000313" key="4">
    <source>
        <dbReference type="EMBL" id="TCP17360.1"/>
    </source>
</evidence>
<dbReference type="InterPro" id="IPR003394">
    <property type="entry name" value="Porin_opacity"/>
</dbReference>
<dbReference type="RefSeq" id="WP_132501290.1">
    <property type="nucleotide sequence ID" value="NZ_LVXA01000001.1"/>
</dbReference>
<organism evidence="4 5">
    <name type="scientific">Nicoletella semolina</name>
    <dbReference type="NCBI Taxonomy" id="271160"/>
    <lineage>
        <taxon>Bacteria</taxon>
        <taxon>Pseudomonadati</taxon>
        <taxon>Pseudomonadota</taxon>
        <taxon>Gammaproteobacteria</taxon>
        <taxon>Pasteurellales</taxon>
        <taxon>Pasteurellaceae</taxon>
        <taxon>Nicoletella</taxon>
    </lineage>
</organism>
<evidence type="ECO:0000313" key="5">
    <source>
        <dbReference type="Proteomes" id="UP000295537"/>
    </source>
</evidence>
<protein>
    <submittedName>
        <fullName evidence="4">Opacity protein-like surface antigen</fullName>
    </submittedName>
</protein>
<feature type="signal peptide" evidence="2">
    <location>
        <begin position="1"/>
        <end position="19"/>
    </location>
</feature>
<dbReference type="InterPro" id="IPR011250">
    <property type="entry name" value="OMP/PagP_B-barrel"/>
</dbReference>
<dbReference type="Gene3D" id="2.40.160.20">
    <property type="match status" value="1"/>
</dbReference>
<name>A0A4R2N8P7_9PAST</name>
<comment type="caution">
    <text evidence="4">The sequence shown here is derived from an EMBL/GenBank/DDBJ whole genome shotgun (WGS) entry which is preliminary data.</text>
</comment>
<dbReference type="OrthoDB" id="6648740at2"/>
<gene>
    <name evidence="4" type="ORF">EV693_10642</name>
</gene>
<comment type="similarity">
    <text evidence="1">Belongs to the opacity porin family.</text>
</comment>
<evidence type="ECO:0000256" key="2">
    <source>
        <dbReference type="SAM" id="SignalP"/>
    </source>
</evidence>
<dbReference type="AlphaFoldDB" id="A0A4R2N8P7"/>
<evidence type="ECO:0000259" key="3">
    <source>
        <dbReference type="Pfam" id="PF02462"/>
    </source>
</evidence>
<dbReference type="Pfam" id="PF02462">
    <property type="entry name" value="Opacity"/>
    <property type="match status" value="1"/>
</dbReference>
<proteinExistence type="inferred from homology"/>
<keyword evidence="2" id="KW-0732">Signal</keyword>
<dbReference type="GO" id="GO:0009279">
    <property type="term" value="C:cell outer membrane"/>
    <property type="evidence" value="ECO:0007669"/>
    <property type="project" value="UniProtKB-ARBA"/>
</dbReference>
<keyword evidence="5" id="KW-1185">Reference proteome</keyword>
<sequence>MKKLLIATVLAGFTVSAQAEGWYVQGDLGYSNLEYEGIHVISDFTQRISAGYDWGNWRAAIDYTNVGKLGRSVSNEYASAKVSAKITSLGISTFYNFYTDKQFTPYIGGRLSYNELKATVSINGRYSATGKGKVKGSVSGVGLLGGVQYEIHKNIDLNLGIEYNRPLRLSEETHQVGANIGLRYNF</sequence>
<reference evidence="4 5" key="1">
    <citation type="submission" date="2019-03" db="EMBL/GenBank/DDBJ databases">
        <title>Genomic Encyclopedia of Type Strains, Phase IV (KMG-IV): sequencing the most valuable type-strain genomes for metagenomic binning, comparative biology and taxonomic classification.</title>
        <authorList>
            <person name="Goeker M."/>
        </authorList>
    </citation>
    <scope>NUCLEOTIDE SEQUENCE [LARGE SCALE GENOMIC DNA]</scope>
    <source>
        <strain evidence="4 5">DSM 16380</strain>
    </source>
</reference>
<feature type="domain" description="Porin opacity type" evidence="3">
    <location>
        <begin position="50"/>
        <end position="186"/>
    </location>
</feature>